<gene>
    <name evidence="2" type="primary">ORF29517</name>
</gene>
<organism evidence="2">
    <name type="scientific">Arion vulgaris</name>
    <dbReference type="NCBI Taxonomy" id="1028688"/>
    <lineage>
        <taxon>Eukaryota</taxon>
        <taxon>Metazoa</taxon>
        <taxon>Spiralia</taxon>
        <taxon>Lophotrochozoa</taxon>
        <taxon>Mollusca</taxon>
        <taxon>Gastropoda</taxon>
        <taxon>Heterobranchia</taxon>
        <taxon>Euthyneura</taxon>
        <taxon>Panpulmonata</taxon>
        <taxon>Eupulmonata</taxon>
        <taxon>Stylommatophora</taxon>
        <taxon>Helicina</taxon>
        <taxon>Arionoidea</taxon>
        <taxon>Arionidae</taxon>
        <taxon>Arion</taxon>
    </lineage>
</organism>
<feature type="compositionally biased region" description="Basic and acidic residues" evidence="1">
    <location>
        <begin position="15"/>
        <end position="24"/>
    </location>
</feature>
<evidence type="ECO:0000256" key="1">
    <source>
        <dbReference type="SAM" id="MobiDB-lite"/>
    </source>
</evidence>
<accession>A0A0B6YLU6</accession>
<protein>
    <submittedName>
        <fullName evidence="2">Uncharacterized protein</fullName>
    </submittedName>
</protein>
<reference evidence="2" key="1">
    <citation type="submission" date="2014-12" db="EMBL/GenBank/DDBJ databases">
        <title>Insight into the proteome of Arion vulgaris.</title>
        <authorList>
            <person name="Aradska J."/>
            <person name="Bulat T."/>
            <person name="Smidak R."/>
            <person name="Sarate P."/>
            <person name="Gangsoo J."/>
            <person name="Sialana F."/>
            <person name="Bilban M."/>
            <person name="Lubec G."/>
        </authorList>
    </citation>
    <scope>NUCLEOTIDE SEQUENCE</scope>
    <source>
        <tissue evidence="2">Skin</tissue>
    </source>
</reference>
<feature type="compositionally biased region" description="Polar residues" evidence="1">
    <location>
        <begin position="42"/>
        <end position="60"/>
    </location>
</feature>
<dbReference type="EMBL" id="HACG01010329">
    <property type="protein sequence ID" value="CEK57194.1"/>
    <property type="molecule type" value="Transcribed_RNA"/>
</dbReference>
<evidence type="ECO:0000313" key="2">
    <source>
        <dbReference type="EMBL" id="CEK57194.1"/>
    </source>
</evidence>
<feature type="region of interest" description="Disordered" evidence="1">
    <location>
        <begin position="1"/>
        <end position="99"/>
    </location>
</feature>
<proteinExistence type="predicted"/>
<name>A0A0B6YLU6_9EUPU</name>
<dbReference type="AlphaFoldDB" id="A0A0B6YLU6"/>
<feature type="non-terminal residue" evidence="2">
    <location>
        <position position="1"/>
    </location>
</feature>
<sequence length="99" mass="11377">PIRLGNALRKKMKKTEKNSIDDRFIIPTTETINDRTTKTTTELQENTHNTSDSENNSANEYTKVESRWKRKRIQNSTPTNSSPHQQPPNPLQTTPTPTE</sequence>